<keyword evidence="10" id="KW-1185">Reference proteome</keyword>
<comment type="similarity">
    <text evidence="2">Belongs to the bacterial sugar transferase family.</text>
</comment>
<dbReference type="InterPro" id="IPR003362">
    <property type="entry name" value="Bact_transf"/>
</dbReference>
<keyword evidence="3 9" id="KW-0808">Transferase</keyword>
<comment type="caution">
    <text evidence="9">The sequence shown here is derived from an EMBL/GenBank/DDBJ whole genome shotgun (WGS) entry which is preliminary data.</text>
</comment>
<proteinExistence type="inferred from homology"/>
<sequence>MPYLCARPARRARLAARAAKLRFRPHKTAFSASPFPFFPLLRTLQKLKLVAADFGAALLAWICFFLIRKYLLNESSTGYHLTAGVWLYLFGSALLIASFWTILYALIGEYRDIFRKSRLTEVIRLGRVSVAGAMVIFFALLLDDEGVSNYRLYYKTITVYFLLHFVLTAVLRTWAISSVQRLVRRGIIAFNTLLVGAQALAHDTYHDLRRTGQHLGLRLVGFAQVGEEPDARLAAELPSVGSYQELVSIIAEQKVEQVVIAIEPSEHRLIQDILTLLQGVPVRISVLPDLYQMLLGSVKVNHLFGTPLIEIKQDLLPVWQAVFKRSGDLGLAISFFLLAWPIYLFTALMVKLTSTGPVFYAQERIGRNGEPFRIYKFRSMVVDAEKMGPALSSDHDPRITRWGRFMRKVRLDELPQFWNVLKGDMSVVGPRPERRYYIEQIAKIAPHYRHLHRVRPGLTSLGQVKYGYAETVPQMVERLKFDILYIENMSLAMDLRVLLYTLKIIVEGRGK</sequence>
<feature type="transmembrane region" description="Helical" evidence="7">
    <location>
        <begin position="153"/>
        <end position="175"/>
    </location>
</feature>
<evidence type="ECO:0000256" key="1">
    <source>
        <dbReference type="ARBA" id="ARBA00004141"/>
    </source>
</evidence>
<organism evidence="9 10">
    <name type="scientific">Hymenobacter defluvii</name>
    <dbReference type="NCBI Taxonomy" id="2054411"/>
    <lineage>
        <taxon>Bacteria</taxon>
        <taxon>Pseudomonadati</taxon>
        <taxon>Bacteroidota</taxon>
        <taxon>Cytophagia</taxon>
        <taxon>Cytophagales</taxon>
        <taxon>Hymenobacteraceae</taxon>
        <taxon>Hymenobacter</taxon>
    </lineage>
</organism>
<protein>
    <submittedName>
        <fullName evidence="9">Sugar transferase</fullName>
    </submittedName>
</protein>
<keyword evidence="5 7" id="KW-1133">Transmembrane helix</keyword>
<feature type="transmembrane region" description="Helical" evidence="7">
    <location>
        <begin position="122"/>
        <end position="141"/>
    </location>
</feature>
<evidence type="ECO:0000256" key="4">
    <source>
        <dbReference type="ARBA" id="ARBA00022692"/>
    </source>
</evidence>
<evidence type="ECO:0000313" key="10">
    <source>
        <dbReference type="Proteomes" id="UP000670527"/>
    </source>
</evidence>
<evidence type="ECO:0000256" key="3">
    <source>
        <dbReference type="ARBA" id="ARBA00022679"/>
    </source>
</evidence>
<evidence type="ECO:0000259" key="8">
    <source>
        <dbReference type="Pfam" id="PF02397"/>
    </source>
</evidence>
<dbReference type="EMBL" id="JAGETX010000001">
    <property type="protein sequence ID" value="MBO3269771.1"/>
    <property type="molecule type" value="Genomic_DNA"/>
</dbReference>
<dbReference type="Proteomes" id="UP000670527">
    <property type="component" value="Unassembled WGS sequence"/>
</dbReference>
<evidence type="ECO:0000256" key="6">
    <source>
        <dbReference type="ARBA" id="ARBA00023136"/>
    </source>
</evidence>
<name>A0ABS3T7Z8_9BACT</name>
<dbReference type="Gene3D" id="3.40.50.720">
    <property type="entry name" value="NAD(P)-binding Rossmann-like Domain"/>
    <property type="match status" value="1"/>
</dbReference>
<feature type="transmembrane region" description="Helical" evidence="7">
    <location>
        <begin position="329"/>
        <end position="350"/>
    </location>
</feature>
<dbReference type="PANTHER" id="PTHR30576:SF0">
    <property type="entry name" value="UNDECAPRENYL-PHOSPHATE N-ACETYLGALACTOSAMINYL 1-PHOSPHATE TRANSFERASE-RELATED"/>
    <property type="match status" value="1"/>
</dbReference>
<feature type="transmembrane region" description="Helical" evidence="7">
    <location>
        <begin position="49"/>
        <end position="67"/>
    </location>
</feature>
<feature type="domain" description="Bacterial sugar transferase" evidence="8">
    <location>
        <begin position="324"/>
        <end position="506"/>
    </location>
</feature>
<dbReference type="NCBIfam" id="TIGR03025">
    <property type="entry name" value="EPS_sugtrans"/>
    <property type="match status" value="1"/>
</dbReference>
<dbReference type="PANTHER" id="PTHR30576">
    <property type="entry name" value="COLANIC BIOSYNTHESIS UDP-GLUCOSE LIPID CARRIER TRANSFERASE"/>
    <property type="match status" value="1"/>
</dbReference>
<dbReference type="InterPro" id="IPR017475">
    <property type="entry name" value="EPS_sugar_tfrase"/>
</dbReference>
<evidence type="ECO:0000256" key="5">
    <source>
        <dbReference type="ARBA" id="ARBA00022989"/>
    </source>
</evidence>
<evidence type="ECO:0000256" key="7">
    <source>
        <dbReference type="SAM" id="Phobius"/>
    </source>
</evidence>
<evidence type="ECO:0000313" key="9">
    <source>
        <dbReference type="EMBL" id="MBO3269771.1"/>
    </source>
</evidence>
<dbReference type="Pfam" id="PF02397">
    <property type="entry name" value="Bac_transf"/>
    <property type="match status" value="1"/>
</dbReference>
<dbReference type="GO" id="GO:0016740">
    <property type="term" value="F:transferase activity"/>
    <property type="evidence" value="ECO:0007669"/>
    <property type="project" value="UniProtKB-KW"/>
</dbReference>
<accession>A0ABS3T7Z8</accession>
<keyword evidence="4 7" id="KW-0812">Transmembrane</keyword>
<reference evidence="9 10" key="1">
    <citation type="submission" date="2021-03" db="EMBL/GenBank/DDBJ databases">
        <authorList>
            <person name="Kim M.K."/>
        </authorList>
    </citation>
    <scope>NUCLEOTIDE SEQUENCE [LARGE SCALE GENOMIC DNA]</scope>
    <source>
        <strain evidence="9 10">BT507</strain>
    </source>
</reference>
<evidence type="ECO:0000256" key="2">
    <source>
        <dbReference type="ARBA" id="ARBA00006464"/>
    </source>
</evidence>
<gene>
    <name evidence="9" type="ORF">J4D97_03840</name>
</gene>
<keyword evidence="6 7" id="KW-0472">Membrane</keyword>
<dbReference type="Pfam" id="PF13727">
    <property type="entry name" value="CoA_binding_3"/>
    <property type="match status" value="1"/>
</dbReference>
<feature type="transmembrane region" description="Helical" evidence="7">
    <location>
        <begin position="87"/>
        <end position="110"/>
    </location>
</feature>
<comment type="subcellular location">
    <subcellularLocation>
        <location evidence="1">Membrane</location>
        <topology evidence="1">Multi-pass membrane protein</topology>
    </subcellularLocation>
</comment>